<keyword evidence="3" id="KW-1185">Reference proteome</keyword>
<dbReference type="AlphaFoldDB" id="L8GL26"/>
<feature type="signal peptide" evidence="1">
    <location>
        <begin position="1"/>
        <end position="22"/>
    </location>
</feature>
<accession>L8GL26</accession>
<sequence>MPLAPTVPLWLVVVVVASLVLAWREAPPGPTPRRSTPPTFLGDLKLSASSSIRFTATGRNTYGSIQLSGCAHLDGTLELDIARRIEGTTP</sequence>
<dbReference type="VEuPathDB" id="AmoebaDB:ACA1_305520"/>
<feature type="chain" id="PRO_5003989861" evidence="1">
    <location>
        <begin position="23"/>
        <end position="90"/>
    </location>
</feature>
<dbReference type="Proteomes" id="UP000011083">
    <property type="component" value="Unassembled WGS sequence"/>
</dbReference>
<organism evidence="2 3">
    <name type="scientific">Acanthamoeba castellanii (strain ATCC 30010 / Neff)</name>
    <dbReference type="NCBI Taxonomy" id="1257118"/>
    <lineage>
        <taxon>Eukaryota</taxon>
        <taxon>Amoebozoa</taxon>
        <taxon>Discosea</taxon>
        <taxon>Longamoebia</taxon>
        <taxon>Centramoebida</taxon>
        <taxon>Acanthamoebidae</taxon>
        <taxon>Acanthamoeba</taxon>
    </lineage>
</organism>
<proteinExistence type="predicted"/>
<protein>
    <submittedName>
        <fullName evidence="2">Uncharacterized protein</fullName>
    </submittedName>
</protein>
<evidence type="ECO:0000313" key="3">
    <source>
        <dbReference type="Proteomes" id="UP000011083"/>
    </source>
</evidence>
<gene>
    <name evidence="2" type="ORF">ACA1_305520</name>
</gene>
<name>L8GL26_ACACF</name>
<keyword evidence="1" id="KW-0732">Signal</keyword>
<evidence type="ECO:0000313" key="2">
    <source>
        <dbReference type="EMBL" id="ELR13722.1"/>
    </source>
</evidence>
<reference evidence="2 3" key="1">
    <citation type="journal article" date="2013" name="Genome Biol.">
        <title>Genome of Acanthamoeba castellanii highlights extensive lateral gene transfer and early evolution of tyrosine kinase signaling.</title>
        <authorList>
            <person name="Clarke M."/>
            <person name="Lohan A.J."/>
            <person name="Liu B."/>
            <person name="Lagkouvardos I."/>
            <person name="Roy S."/>
            <person name="Zafar N."/>
            <person name="Bertelli C."/>
            <person name="Schilde C."/>
            <person name="Kianianmomeni A."/>
            <person name="Burglin T.R."/>
            <person name="Frech C."/>
            <person name="Turcotte B."/>
            <person name="Kopec K.O."/>
            <person name="Synnott J.M."/>
            <person name="Choo C."/>
            <person name="Paponov I."/>
            <person name="Finkler A."/>
            <person name="Soon Heng Tan C."/>
            <person name="Hutchins A.P."/>
            <person name="Weinmeier T."/>
            <person name="Rattei T."/>
            <person name="Chu J.S."/>
            <person name="Gimenez G."/>
            <person name="Irimia M."/>
            <person name="Rigden D.J."/>
            <person name="Fitzpatrick D.A."/>
            <person name="Lorenzo-Morales J."/>
            <person name="Bateman A."/>
            <person name="Chiu C.H."/>
            <person name="Tang P."/>
            <person name="Hegemann P."/>
            <person name="Fromm H."/>
            <person name="Raoult D."/>
            <person name="Greub G."/>
            <person name="Miranda-Saavedra D."/>
            <person name="Chen N."/>
            <person name="Nash P."/>
            <person name="Ginger M.L."/>
            <person name="Horn M."/>
            <person name="Schaap P."/>
            <person name="Caler L."/>
            <person name="Loftus B."/>
        </authorList>
    </citation>
    <scope>NUCLEOTIDE SEQUENCE [LARGE SCALE GENOMIC DNA]</scope>
    <source>
        <strain evidence="2 3">Neff</strain>
    </source>
</reference>
<dbReference type="GeneID" id="14914282"/>
<dbReference type="EMBL" id="KB008083">
    <property type="protein sequence ID" value="ELR13722.1"/>
    <property type="molecule type" value="Genomic_DNA"/>
</dbReference>
<dbReference type="KEGG" id="acan:ACA1_305520"/>
<dbReference type="RefSeq" id="XP_004335735.1">
    <property type="nucleotide sequence ID" value="XM_004335687.1"/>
</dbReference>
<evidence type="ECO:0000256" key="1">
    <source>
        <dbReference type="SAM" id="SignalP"/>
    </source>
</evidence>